<feature type="region of interest" description="Disordered" evidence="1">
    <location>
        <begin position="73"/>
        <end position="102"/>
    </location>
</feature>
<feature type="non-terminal residue" evidence="2">
    <location>
        <position position="102"/>
    </location>
</feature>
<dbReference type="EMBL" id="GBHO01028405">
    <property type="protein sequence ID" value="JAG15199.1"/>
    <property type="molecule type" value="Transcribed_RNA"/>
</dbReference>
<sequence>KPFQNYSTNKIFKFNQNAEIKPTPMSISTLNSNFHMMTPEQEEYSTESESTPQNAQYFDGNFYYQGVEYAQDPNHSELLDPSGEFSQMNLEGDSDPQVSQKN</sequence>
<proteinExistence type="predicted"/>
<protein>
    <submittedName>
        <fullName evidence="2">Putative glycosyl transferase Gly</fullName>
    </submittedName>
</protein>
<reference evidence="2" key="1">
    <citation type="journal article" date="2014" name="PLoS ONE">
        <title>Transcriptome-Based Identification of ABC Transporters in the Western Tarnished Plant Bug Lygus hesperus.</title>
        <authorList>
            <person name="Hull J.J."/>
            <person name="Chaney K."/>
            <person name="Geib S.M."/>
            <person name="Fabrick J.A."/>
            <person name="Brent C.S."/>
            <person name="Walsh D."/>
            <person name="Lavine L.C."/>
        </authorList>
    </citation>
    <scope>NUCLEOTIDE SEQUENCE</scope>
</reference>
<dbReference type="GO" id="GO:0016740">
    <property type="term" value="F:transferase activity"/>
    <property type="evidence" value="ECO:0007669"/>
    <property type="project" value="UniProtKB-KW"/>
</dbReference>
<gene>
    <name evidence="2" type="primary">gly</name>
    <name evidence="2" type="ORF">CM83_105546</name>
</gene>
<reference evidence="2" key="2">
    <citation type="submission" date="2014-07" db="EMBL/GenBank/DDBJ databases">
        <authorList>
            <person name="Hull J."/>
        </authorList>
    </citation>
    <scope>NUCLEOTIDE SEQUENCE</scope>
</reference>
<accession>A0A0A9X5F8</accession>
<organism evidence="2">
    <name type="scientific">Lygus hesperus</name>
    <name type="common">Western plant bug</name>
    <dbReference type="NCBI Taxonomy" id="30085"/>
    <lineage>
        <taxon>Eukaryota</taxon>
        <taxon>Metazoa</taxon>
        <taxon>Ecdysozoa</taxon>
        <taxon>Arthropoda</taxon>
        <taxon>Hexapoda</taxon>
        <taxon>Insecta</taxon>
        <taxon>Pterygota</taxon>
        <taxon>Neoptera</taxon>
        <taxon>Paraneoptera</taxon>
        <taxon>Hemiptera</taxon>
        <taxon>Heteroptera</taxon>
        <taxon>Panheteroptera</taxon>
        <taxon>Cimicomorpha</taxon>
        <taxon>Miridae</taxon>
        <taxon>Mirini</taxon>
        <taxon>Lygus</taxon>
    </lineage>
</organism>
<feature type="non-terminal residue" evidence="2">
    <location>
        <position position="1"/>
    </location>
</feature>
<name>A0A0A9X5F8_LYGHE</name>
<evidence type="ECO:0000256" key="1">
    <source>
        <dbReference type="SAM" id="MobiDB-lite"/>
    </source>
</evidence>
<dbReference type="AlphaFoldDB" id="A0A0A9X5F8"/>
<keyword evidence="2" id="KW-0808">Transferase</keyword>
<evidence type="ECO:0000313" key="2">
    <source>
        <dbReference type="EMBL" id="JAG15199.1"/>
    </source>
</evidence>